<proteinExistence type="predicted"/>
<comment type="caution">
    <text evidence="2">The sequence shown here is derived from an EMBL/GenBank/DDBJ whole genome shotgun (WGS) entry which is preliminary data.</text>
</comment>
<dbReference type="PANTHER" id="PTHR33375:SF1">
    <property type="entry name" value="CHROMOSOME-PARTITIONING PROTEIN PARB-RELATED"/>
    <property type="match status" value="1"/>
</dbReference>
<dbReference type="Gene3D" id="1.10.10.2830">
    <property type="match status" value="1"/>
</dbReference>
<dbReference type="Gene3D" id="3.90.1530.30">
    <property type="match status" value="1"/>
</dbReference>
<dbReference type="EMBL" id="LAZR01025090">
    <property type="protein sequence ID" value="KKL73020.1"/>
    <property type="molecule type" value="Genomic_DNA"/>
</dbReference>
<reference evidence="2" key="1">
    <citation type="journal article" date="2015" name="Nature">
        <title>Complex archaea that bridge the gap between prokaryotes and eukaryotes.</title>
        <authorList>
            <person name="Spang A."/>
            <person name="Saw J.H."/>
            <person name="Jorgensen S.L."/>
            <person name="Zaremba-Niedzwiedzka K."/>
            <person name="Martijn J."/>
            <person name="Lind A.E."/>
            <person name="van Eijk R."/>
            <person name="Schleper C."/>
            <person name="Guy L."/>
            <person name="Ettema T.J."/>
        </authorList>
    </citation>
    <scope>NUCLEOTIDE SEQUENCE</scope>
</reference>
<dbReference type="PANTHER" id="PTHR33375">
    <property type="entry name" value="CHROMOSOME-PARTITIONING PROTEIN PARB-RELATED"/>
    <property type="match status" value="1"/>
</dbReference>
<sequence>MTQLKNSIKEHGQLQPIAVRKLEDGTFENVTGARRLIVMKELEFEEIEVIILDDVDDFNAMLYSLIENIQRDDLTSVEEGRMYKKLMDIIPGKNKFGMGISHGTKLEKLKIIADKVDKSVSTVREQISLLNLPDGIKKFKLIRR</sequence>
<dbReference type="GO" id="GO:0007059">
    <property type="term" value="P:chromosome segregation"/>
    <property type="evidence" value="ECO:0007669"/>
    <property type="project" value="TreeGrafter"/>
</dbReference>
<dbReference type="SUPFAM" id="SSF110849">
    <property type="entry name" value="ParB/Sulfiredoxin"/>
    <property type="match status" value="1"/>
</dbReference>
<dbReference type="GO" id="GO:0005694">
    <property type="term" value="C:chromosome"/>
    <property type="evidence" value="ECO:0007669"/>
    <property type="project" value="TreeGrafter"/>
</dbReference>
<dbReference type="NCBIfam" id="TIGR00180">
    <property type="entry name" value="parB_part"/>
    <property type="match status" value="1"/>
</dbReference>
<dbReference type="InterPro" id="IPR003115">
    <property type="entry name" value="ParB_N"/>
</dbReference>
<accession>A0A0F9GUH8</accession>
<dbReference type="InterPro" id="IPR050336">
    <property type="entry name" value="Chromosome_partition/occlusion"/>
</dbReference>
<protein>
    <recommendedName>
        <fullName evidence="1">ParB-like N-terminal domain-containing protein</fullName>
    </recommendedName>
</protein>
<dbReference type="AlphaFoldDB" id="A0A0F9GUH8"/>
<organism evidence="2">
    <name type="scientific">marine sediment metagenome</name>
    <dbReference type="NCBI Taxonomy" id="412755"/>
    <lineage>
        <taxon>unclassified sequences</taxon>
        <taxon>metagenomes</taxon>
        <taxon>ecological metagenomes</taxon>
    </lineage>
</organism>
<dbReference type="Pfam" id="PF02195">
    <property type="entry name" value="ParB_N"/>
    <property type="match status" value="1"/>
</dbReference>
<name>A0A0F9GUH8_9ZZZZ</name>
<dbReference type="SUPFAM" id="SSF109709">
    <property type="entry name" value="KorB DNA-binding domain-like"/>
    <property type="match status" value="1"/>
</dbReference>
<gene>
    <name evidence="2" type="ORF">LCGC14_2079090</name>
</gene>
<dbReference type="InterPro" id="IPR004437">
    <property type="entry name" value="ParB/RepB/Spo0J"/>
</dbReference>
<feature type="domain" description="ParB-like N-terminal" evidence="1">
    <location>
        <begin position="2"/>
        <end position="69"/>
    </location>
</feature>
<evidence type="ECO:0000313" key="2">
    <source>
        <dbReference type="EMBL" id="KKL73020.1"/>
    </source>
</evidence>
<dbReference type="InterPro" id="IPR036086">
    <property type="entry name" value="ParB/Sulfiredoxin_sf"/>
</dbReference>
<evidence type="ECO:0000259" key="1">
    <source>
        <dbReference type="Pfam" id="PF02195"/>
    </source>
</evidence>
<dbReference type="GO" id="GO:0003677">
    <property type="term" value="F:DNA binding"/>
    <property type="evidence" value="ECO:0007669"/>
    <property type="project" value="InterPro"/>
</dbReference>